<keyword evidence="1" id="KW-1133">Transmembrane helix</keyword>
<reference evidence="3" key="1">
    <citation type="journal article" date="2014" name="Science">
        <title>Ancient hybridizations among the ancestral genomes of bread wheat.</title>
        <authorList>
            <consortium name="International Wheat Genome Sequencing Consortium,"/>
            <person name="Marcussen T."/>
            <person name="Sandve S.R."/>
            <person name="Heier L."/>
            <person name="Spannagl M."/>
            <person name="Pfeifer M."/>
            <person name="Jakobsen K.S."/>
            <person name="Wulff B.B."/>
            <person name="Steuernagel B."/>
            <person name="Mayer K.F."/>
            <person name="Olsen O.A."/>
        </authorList>
    </citation>
    <scope>NUCLEOTIDE SEQUENCE [LARGE SCALE GENOMIC DNA]</scope>
    <source>
        <strain evidence="3">cv. AL8/78</strain>
    </source>
</reference>
<feature type="transmembrane region" description="Helical" evidence="1">
    <location>
        <begin position="78"/>
        <end position="100"/>
    </location>
</feature>
<dbReference type="Gramene" id="AET6Gv20920000.15">
    <property type="protein sequence ID" value="AET6Gv20920000.15"/>
    <property type="gene ID" value="AET6Gv20920000"/>
</dbReference>
<reference evidence="2" key="3">
    <citation type="journal article" date="2017" name="Nature">
        <title>Genome sequence of the progenitor of the wheat D genome Aegilops tauschii.</title>
        <authorList>
            <person name="Luo M.C."/>
            <person name="Gu Y.Q."/>
            <person name="Puiu D."/>
            <person name="Wang H."/>
            <person name="Twardziok S.O."/>
            <person name="Deal K.R."/>
            <person name="Huo N."/>
            <person name="Zhu T."/>
            <person name="Wang L."/>
            <person name="Wang Y."/>
            <person name="McGuire P.E."/>
            <person name="Liu S."/>
            <person name="Long H."/>
            <person name="Ramasamy R.K."/>
            <person name="Rodriguez J.C."/>
            <person name="Van S.L."/>
            <person name="Yuan L."/>
            <person name="Wang Z."/>
            <person name="Xia Z."/>
            <person name="Xiao L."/>
            <person name="Anderson O.D."/>
            <person name="Ouyang S."/>
            <person name="Liang Y."/>
            <person name="Zimin A.V."/>
            <person name="Pertea G."/>
            <person name="Qi P."/>
            <person name="Bennetzen J.L."/>
            <person name="Dai X."/>
            <person name="Dawson M.W."/>
            <person name="Muller H.G."/>
            <person name="Kugler K."/>
            <person name="Rivarola-Duarte L."/>
            <person name="Spannagl M."/>
            <person name="Mayer K.F.X."/>
            <person name="Lu F.H."/>
            <person name="Bevan M.W."/>
            <person name="Leroy P."/>
            <person name="Li P."/>
            <person name="You F.M."/>
            <person name="Sun Q."/>
            <person name="Liu Z."/>
            <person name="Lyons E."/>
            <person name="Wicker T."/>
            <person name="Salzberg S.L."/>
            <person name="Devos K.M."/>
            <person name="Dvorak J."/>
        </authorList>
    </citation>
    <scope>NUCLEOTIDE SEQUENCE [LARGE SCALE GENOMIC DNA]</scope>
    <source>
        <strain evidence="2">cv. AL8/78</strain>
    </source>
</reference>
<dbReference type="AlphaFoldDB" id="A0A453PYW9"/>
<keyword evidence="1" id="KW-0812">Transmembrane</keyword>
<reference evidence="2" key="5">
    <citation type="journal article" date="2021" name="G3 (Bethesda)">
        <title>Aegilops tauschii genome assembly Aet v5.0 features greater sequence contiguity and improved annotation.</title>
        <authorList>
            <person name="Wang L."/>
            <person name="Zhu T."/>
            <person name="Rodriguez J.C."/>
            <person name="Deal K.R."/>
            <person name="Dubcovsky J."/>
            <person name="McGuire P.E."/>
            <person name="Lux T."/>
            <person name="Spannagl M."/>
            <person name="Mayer K.F.X."/>
            <person name="Baldrich P."/>
            <person name="Meyers B.C."/>
            <person name="Huo N."/>
            <person name="Gu Y.Q."/>
            <person name="Zhou H."/>
            <person name="Devos K.M."/>
            <person name="Bennetzen J.L."/>
            <person name="Unver T."/>
            <person name="Budak H."/>
            <person name="Gulick P.J."/>
            <person name="Galiba G."/>
            <person name="Kalapos B."/>
            <person name="Nelson D.R."/>
            <person name="Li P."/>
            <person name="You F.M."/>
            <person name="Luo M.C."/>
            <person name="Dvorak J."/>
        </authorList>
    </citation>
    <scope>NUCLEOTIDE SEQUENCE [LARGE SCALE GENOMIC DNA]</scope>
    <source>
        <strain evidence="2">cv. AL8/78</strain>
    </source>
</reference>
<evidence type="ECO:0000256" key="1">
    <source>
        <dbReference type="SAM" id="Phobius"/>
    </source>
</evidence>
<name>A0A453PYW9_AEGTS</name>
<reference evidence="2" key="4">
    <citation type="submission" date="2019-03" db="UniProtKB">
        <authorList>
            <consortium name="EnsemblPlants"/>
        </authorList>
    </citation>
    <scope>IDENTIFICATION</scope>
</reference>
<dbReference type="Proteomes" id="UP000015105">
    <property type="component" value="Chromosome 6D"/>
</dbReference>
<evidence type="ECO:0000313" key="3">
    <source>
        <dbReference type="Proteomes" id="UP000015105"/>
    </source>
</evidence>
<protein>
    <submittedName>
        <fullName evidence="2">Uncharacterized protein</fullName>
    </submittedName>
</protein>
<dbReference type="EnsemblPlants" id="AET6Gv20920000.15">
    <property type="protein sequence ID" value="AET6Gv20920000.15"/>
    <property type="gene ID" value="AET6Gv20920000"/>
</dbReference>
<sequence length="112" mass="12609">TAKIFLLLKTYTEGIGYNHHCTAYVQLPSNFPKSSTKLSTVHNIKNEPKHTYALLLTSDYFKNCARVYRSLTIANTSFFAAVAICTITKLLIPSVLTPIIRKMKTKLVLICQ</sequence>
<accession>A0A453PYW9</accession>
<reference evidence="3" key="2">
    <citation type="journal article" date="2017" name="Nat. Plants">
        <title>The Aegilops tauschii genome reveals multiple impacts of transposons.</title>
        <authorList>
            <person name="Zhao G."/>
            <person name="Zou C."/>
            <person name="Li K."/>
            <person name="Wang K."/>
            <person name="Li T."/>
            <person name="Gao L."/>
            <person name="Zhang X."/>
            <person name="Wang H."/>
            <person name="Yang Z."/>
            <person name="Liu X."/>
            <person name="Jiang W."/>
            <person name="Mao L."/>
            <person name="Kong X."/>
            <person name="Jiao Y."/>
            <person name="Jia J."/>
        </authorList>
    </citation>
    <scope>NUCLEOTIDE SEQUENCE [LARGE SCALE GENOMIC DNA]</scope>
    <source>
        <strain evidence="3">cv. AL8/78</strain>
    </source>
</reference>
<keyword evidence="1" id="KW-0472">Membrane</keyword>
<evidence type="ECO:0000313" key="2">
    <source>
        <dbReference type="EnsemblPlants" id="AET6Gv20920000.15"/>
    </source>
</evidence>
<proteinExistence type="predicted"/>
<keyword evidence="3" id="KW-1185">Reference proteome</keyword>
<organism evidence="2 3">
    <name type="scientific">Aegilops tauschii subsp. strangulata</name>
    <name type="common">Goatgrass</name>
    <dbReference type="NCBI Taxonomy" id="200361"/>
    <lineage>
        <taxon>Eukaryota</taxon>
        <taxon>Viridiplantae</taxon>
        <taxon>Streptophyta</taxon>
        <taxon>Embryophyta</taxon>
        <taxon>Tracheophyta</taxon>
        <taxon>Spermatophyta</taxon>
        <taxon>Magnoliopsida</taxon>
        <taxon>Liliopsida</taxon>
        <taxon>Poales</taxon>
        <taxon>Poaceae</taxon>
        <taxon>BOP clade</taxon>
        <taxon>Pooideae</taxon>
        <taxon>Triticodae</taxon>
        <taxon>Triticeae</taxon>
        <taxon>Triticinae</taxon>
        <taxon>Aegilops</taxon>
    </lineage>
</organism>